<proteinExistence type="predicted"/>
<dbReference type="OrthoDB" id="4026316at2759"/>
<keyword evidence="4" id="KW-1185">Reference proteome</keyword>
<feature type="domain" description="Reverse transcriptase Ty1/copia-type" evidence="2">
    <location>
        <begin position="7"/>
        <end position="97"/>
    </location>
</feature>
<organism evidence="3 4">
    <name type="scientific">[Candida] subhashii</name>
    <dbReference type="NCBI Taxonomy" id="561895"/>
    <lineage>
        <taxon>Eukaryota</taxon>
        <taxon>Fungi</taxon>
        <taxon>Dikarya</taxon>
        <taxon>Ascomycota</taxon>
        <taxon>Saccharomycotina</taxon>
        <taxon>Pichiomycetes</taxon>
        <taxon>Debaryomycetaceae</taxon>
        <taxon>Spathaspora</taxon>
    </lineage>
</organism>
<sequence>MGLLQTDCHEDLYYAKFNDDVIYFALCVDDLLIVGSNDDIIIDFKDSLASYFELTDVGPVKEYLGIEFTKTADGYQLTQNKYTDDILARFNIGNMRKKVPKSSTKKQFKIGGSGPDKDEFYEEPIIDESDLLDESDKKLYLSGVGLLSWLAMNTRPDLSFAVHSLAAKCATPTINDFDNLIYCIGYLNSNKGFGLSYQKGLTDHITDKFVLYGFADASFAPGKSRKSVSGFAIYLNGCLISWGTKRQKVITTSSQSCEVVALGLCVENMLKVKDVLVDLNLETTKLTVLEDNQPAISKCYNRRISCSRRSVDITMKWLREYILDRRVLNLSYIQTQNNIADLFTKALGFEQFRVLRDALFNGRGLLFKDVVAQLKLSKFTFNQDDSLKLKPFIGVPENSSNKRRLSIDNDYNSLRDDAGPPKSKRYKDLGQLSDR</sequence>
<gene>
    <name evidence="3" type="ORF">J8A68_001946</name>
</gene>
<dbReference type="Proteomes" id="UP000694255">
    <property type="component" value="Unassembled WGS sequence"/>
</dbReference>
<dbReference type="RefSeq" id="XP_049264752.1">
    <property type="nucleotide sequence ID" value="XM_049405643.1"/>
</dbReference>
<reference evidence="3 4" key="1">
    <citation type="journal article" date="2021" name="DNA Res.">
        <title>Genome analysis of Candida subhashii reveals its hybrid nature and dual mitochondrial genome conformations.</title>
        <authorList>
            <person name="Mixao V."/>
            <person name="Hegedusova E."/>
            <person name="Saus E."/>
            <person name="Pryszcz L.P."/>
            <person name="Cillingova A."/>
            <person name="Nosek J."/>
            <person name="Gabaldon T."/>
        </authorList>
    </citation>
    <scope>NUCLEOTIDE SEQUENCE [LARGE SCALE GENOMIC DNA]</scope>
    <source>
        <strain evidence="3 4">CBS 10753</strain>
    </source>
</reference>
<dbReference type="PANTHER" id="PTHR11439:SF463">
    <property type="entry name" value="REVERSE TRANSCRIPTASE TY1_COPIA-TYPE DOMAIN-CONTAINING PROTEIN"/>
    <property type="match status" value="1"/>
</dbReference>
<dbReference type="AlphaFoldDB" id="A0A8J5UYQ5"/>
<evidence type="ECO:0000259" key="2">
    <source>
        <dbReference type="Pfam" id="PF07727"/>
    </source>
</evidence>
<evidence type="ECO:0000256" key="1">
    <source>
        <dbReference type="SAM" id="MobiDB-lite"/>
    </source>
</evidence>
<dbReference type="Pfam" id="PF07727">
    <property type="entry name" value="RVT_2"/>
    <property type="match status" value="1"/>
</dbReference>
<dbReference type="GeneID" id="73468747"/>
<evidence type="ECO:0000313" key="3">
    <source>
        <dbReference type="EMBL" id="KAG7664520.1"/>
    </source>
</evidence>
<feature type="region of interest" description="Disordered" evidence="1">
    <location>
        <begin position="404"/>
        <end position="435"/>
    </location>
</feature>
<comment type="caution">
    <text evidence="3">The sequence shown here is derived from an EMBL/GenBank/DDBJ whole genome shotgun (WGS) entry which is preliminary data.</text>
</comment>
<evidence type="ECO:0000313" key="4">
    <source>
        <dbReference type="Proteomes" id="UP000694255"/>
    </source>
</evidence>
<dbReference type="PANTHER" id="PTHR11439">
    <property type="entry name" value="GAG-POL-RELATED RETROTRANSPOSON"/>
    <property type="match status" value="1"/>
</dbReference>
<dbReference type="InterPro" id="IPR013103">
    <property type="entry name" value="RVT_2"/>
</dbReference>
<accession>A0A8J5UYQ5</accession>
<dbReference type="CDD" id="cd09272">
    <property type="entry name" value="RNase_HI_RT_Ty1"/>
    <property type="match status" value="1"/>
</dbReference>
<dbReference type="EMBL" id="JAGSYN010000078">
    <property type="protein sequence ID" value="KAG7664520.1"/>
    <property type="molecule type" value="Genomic_DNA"/>
</dbReference>
<protein>
    <recommendedName>
        <fullName evidence="2">Reverse transcriptase Ty1/copia-type domain-containing protein</fullName>
    </recommendedName>
</protein>
<name>A0A8J5UYQ5_9ASCO</name>